<dbReference type="NCBIfam" id="TIGR01733">
    <property type="entry name" value="AA-adenyl-dom"/>
    <property type="match status" value="2"/>
</dbReference>
<dbReference type="PATRIC" id="fig|52.7.peg.5956"/>
<dbReference type="Pfam" id="PF13193">
    <property type="entry name" value="AMP-binding_C"/>
    <property type="match status" value="2"/>
</dbReference>
<evidence type="ECO:0000259" key="5">
    <source>
        <dbReference type="PROSITE" id="PS50075"/>
    </source>
</evidence>
<dbReference type="SUPFAM" id="SSF52777">
    <property type="entry name" value="CoA-dependent acyltransferases"/>
    <property type="match status" value="4"/>
</dbReference>
<dbReference type="Proteomes" id="UP000067626">
    <property type="component" value="Chromosome"/>
</dbReference>
<dbReference type="FunFam" id="3.40.50.980:FF:000001">
    <property type="entry name" value="Non-ribosomal peptide synthetase"/>
    <property type="match status" value="2"/>
</dbReference>
<keyword evidence="7" id="KW-1185">Reference proteome</keyword>
<dbReference type="PROSITE" id="PS00012">
    <property type="entry name" value="PHOSPHOPANTETHEINE"/>
    <property type="match status" value="2"/>
</dbReference>
<dbReference type="FunFam" id="3.30.559.10:FF:000012">
    <property type="entry name" value="Non-ribosomal peptide synthetase"/>
    <property type="match status" value="1"/>
</dbReference>
<dbReference type="Gene3D" id="1.10.1200.10">
    <property type="entry name" value="ACP-like"/>
    <property type="match status" value="2"/>
</dbReference>
<evidence type="ECO:0000256" key="3">
    <source>
        <dbReference type="ARBA" id="ARBA00022450"/>
    </source>
</evidence>
<dbReference type="OrthoDB" id="8826085at2"/>
<dbReference type="InterPro" id="IPR000873">
    <property type="entry name" value="AMP-dep_synth/lig_dom"/>
</dbReference>
<sequence>MTTLAGLLDRLNGLGVKLWEEGGKLAYSAPKGVLTPELLKDLREHKEAVLAGLRQQRPTAGLPPLSRRPESASELLPLSFAQQSLWFIEQLGSGAVYNLPAAWRIVGPLNLAALEQAFSEIVERHESLRTVFSSEEGQASQRIVPARPVTIPVHDLREAPQATQGEVLRRMATEEATRHFDLERDQTVRAALVRLAEREHVLFVTLHHIAADGWSIGLLYGELSSLYAAFAGHQPSGLQRLEIQYADFALWQRAVLGGERLTRQKAWWKKHLEGAPALLELPTDRPRSAVQGHRGGSVSFHVDAETTALLRAISRRAEGTLFMSLLASFFVLLARHSRQEDIVVGIPIAGRKLPALERMIGMFNNTLPVRAMLAGNPTFIEFFSQIRSALQQAYEHEELPLEQIISASKIERSLAYSPLYQATLVLQNGPPLTFSLEGTQVRAERFEIETTRFDLVMDLREHEGGIEGICTYSADLFDVSTMERLVGHFQVLLSGIASDPSRRIEELPLLTEDERHQLLIAWNDSAAPVDPRSVVEQFAVQAKRTPEAPAVVLLGSMGPGGEEIPPGARSLTYRELDERSNQLAWHLRDLGLASEGIVGLYMERSLELLVALLGILKAGGAFLPLDVTHPRERIAFMLEDAKASIVLTQAFLQDRLPEQKAVVCAVDADWASIDKLSRNPPAPRGGPESLAYVIYTSGSTGRPKGVMIEHRGLSSYLDFAVRTYGAGEGKGALVHSSIGFDLTMTSLFAPLLQGASVCLLSPGNDVEALAAEIRRGEPYGFLKLTPAHLALLGELLPPEMIARAAKVLVLGGEALQWESLSALRSAGTAVRIINEYGPTEAVVGCCVHEVGSGEQGIGAVPIGRPLPNTRLYVLDRHLSPVPQGVQGEIYIGGDQVARGYLNRPELDTDRFLPDPFAPSGSGRRLYRTGDLARLRADGELEFLGRVDDQIKLRGFRIELGEIESWLCQHPAVREAAVVFQTEGHRRILAYFTRRAEAPVVEEQALRSFLAERLPEYMIPSAFVGLEQLPLTAHGKLDRAALLALGVTTSRVTVRDLPTSPDEKRLAAIFCDVLKVPQVGVHDRFFSLGGDSIASVQVVAKAAKAGVSLTLQQIFQHQTVYALARCAGARSEERQATTPFSLLSDRDRPRIPEGVEDAHPPGSVQLAMLFFGGLDAETHVYHSVSSHHVRARFDEAAWRQSVASVVARHPVLRSAFDLASYSEPLALVFRQISLPLFFHDLRALPDDEKRRAFLDWQEAEQRNPFDATCPPLFRVYIHRTSEDTGYLTLSLHHALLDGWSLAVVLTEIIERYSVLLRGETIPESPLSSTFRDFVALERAALADEACRRFWDQRLDDPPPALLPRWPASRVDKTSPGFVDVPLPKALAAGVASVAHAASVPLKSVLLAAHVFVLSRLTNEAEVIAGVSSHGRPEVVDADQLAGNFLNVLPLRVAVIRGTWLELCEAVFAEEQQSLPFRRYPLAEMQKKAGRPLFETAFNFIHFHVARRLAGIDDLDVMDHEGRASGEMTFQANFALDPASGQLNLQLTYDASTLGHEQVEAIAGYYRRTLDALTAQPGGRHEQFSPVGEAERQRVLVAWNHRAEESPLRSCVHQQIAARAALTPDVVAVMGVDDTTPVLTYRALEERGNQLANHLRSLSIGPGSVVGLHVERSVEMIVGILGVLKAGAAYSPLDVTLPPARLEVLLEQTRPALVLHKGTAPALAGASRCLSLDLEWPVVSQYPVDAPAVDAAPTDLAYIMFTSGSTGTPKGVQMEHRAFAAFVEGACATYGIQATDRVLQFAPLSFDTAIEEIYLTLVQGGTLVLRDDRIVSSPEQFIAACQRLKLTVLHLPTAYWHLLVADLVQHELHLPSCVRVVFIGGEEALTHRVHAWFQHVGDYPALVNTYGPMECSPVSTICKLCDWDERRVAGSPFPVGRPLPTALAYVLDARLQPTPIGTPGELYLGGAQVSRGYLNLPELTATRFLDDPFGAGRVYRTGDLVRWLPGGDLEFCGRRDFQVKIRGFRIEPEEIESTLLAHPDVRDAAVLVREERPGDRRLVAYAVVHAAPAAPGASSPSAAALRQYLQQKLPDYSVPSEIVLLDALPLTPAGKIDRRALLSLRAVLPDGSEEQQRAHVAPRDAVEQQLFAMFVEVLGQSRFGIHDDFFSLGGNSLVAMQLSSRIQRALELDMPFRPILEHPSIAELAEYIQDRLLGRRLQRATTESDEAEDELVL</sequence>
<comment type="cofactor">
    <cofactor evidence="1">
        <name>pantetheine 4'-phosphate</name>
        <dbReference type="ChEBI" id="CHEBI:47942"/>
    </cofactor>
</comment>
<dbReference type="EMBL" id="CP012159">
    <property type="protein sequence ID" value="AKT41216.1"/>
    <property type="molecule type" value="Genomic_DNA"/>
</dbReference>
<dbReference type="CDD" id="cd19531">
    <property type="entry name" value="LCL_NRPS-like"/>
    <property type="match status" value="1"/>
</dbReference>
<dbReference type="FunFam" id="3.30.300.30:FF:000010">
    <property type="entry name" value="Enterobactin synthetase component F"/>
    <property type="match status" value="2"/>
</dbReference>
<evidence type="ECO:0000256" key="4">
    <source>
        <dbReference type="ARBA" id="ARBA00022553"/>
    </source>
</evidence>
<dbReference type="SMART" id="SM00823">
    <property type="entry name" value="PKS_PP"/>
    <property type="match status" value="2"/>
</dbReference>
<dbReference type="Gene3D" id="1.10.10.1830">
    <property type="entry name" value="Non-ribosomal peptide synthase, adenylation domain"/>
    <property type="match status" value="1"/>
</dbReference>
<dbReference type="InterPro" id="IPR042099">
    <property type="entry name" value="ANL_N_sf"/>
</dbReference>
<feature type="domain" description="Carrier" evidence="5">
    <location>
        <begin position="1056"/>
        <end position="1130"/>
    </location>
</feature>
<dbReference type="GO" id="GO:0003824">
    <property type="term" value="F:catalytic activity"/>
    <property type="evidence" value="ECO:0007669"/>
    <property type="project" value="InterPro"/>
</dbReference>
<dbReference type="Gene3D" id="3.30.559.30">
    <property type="entry name" value="Nonribosomal peptide synthetase, condensation domain"/>
    <property type="match status" value="2"/>
</dbReference>
<dbReference type="InterPro" id="IPR045851">
    <property type="entry name" value="AMP-bd_C_sf"/>
</dbReference>
<dbReference type="PROSITE" id="PS00455">
    <property type="entry name" value="AMP_BINDING"/>
    <property type="match status" value="2"/>
</dbReference>
<dbReference type="STRING" id="52.CMC5_053770"/>
<dbReference type="InterPro" id="IPR041464">
    <property type="entry name" value="TubC_N"/>
</dbReference>
<protein>
    <recommendedName>
        <fullName evidence="5">Carrier domain-containing protein</fullName>
    </recommendedName>
</protein>
<dbReference type="Pfam" id="PF00550">
    <property type="entry name" value="PP-binding"/>
    <property type="match status" value="2"/>
</dbReference>
<dbReference type="CDD" id="cd05930">
    <property type="entry name" value="A_NRPS"/>
    <property type="match status" value="2"/>
</dbReference>
<dbReference type="Gene3D" id="3.40.50.980">
    <property type="match status" value="2"/>
</dbReference>
<dbReference type="SUPFAM" id="SSF56801">
    <property type="entry name" value="Acetyl-CoA synthetase-like"/>
    <property type="match status" value="2"/>
</dbReference>
<organism evidence="6 7">
    <name type="scientific">Chondromyces crocatus</name>
    <dbReference type="NCBI Taxonomy" id="52"/>
    <lineage>
        <taxon>Bacteria</taxon>
        <taxon>Pseudomonadati</taxon>
        <taxon>Myxococcota</taxon>
        <taxon>Polyangia</taxon>
        <taxon>Polyangiales</taxon>
        <taxon>Polyangiaceae</taxon>
        <taxon>Chondromyces</taxon>
    </lineage>
</organism>
<dbReference type="FunFam" id="1.10.1200.10:FF:000005">
    <property type="entry name" value="Nonribosomal peptide synthetase 1"/>
    <property type="match status" value="2"/>
</dbReference>
<evidence type="ECO:0000256" key="1">
    <source>
        <dbReference type="ARBA" id="ARBA00001957"/>
    </source>
</evidence>
<feature type="domain" description="Carrier" evidence="5">
    <location>
        <begin position="2135"/>
        <end position="2210"/>
    </location>
</feature>
<proteinExistence type="inferred from homology"/>
<dbReference type="Gene3D" id="2.30.38.10">
    <property type="entry name" value="Luciferase, Domain 3"/>
    <property type="match status" value="1"/>
</dbReference>
<dbReference type="PROSITE" id="PS50075">
    <property type="entry name" value="CARRIER"/>
    <property type="match status" value="2"/>
</dbReference>
<dbReference type="InterPro" id="IPR044894">
    <property type="entry name" value="TubC_N_sf"/>
</dbReference>
<dbReference type="InterPro" id="IPR036736">
    <property type="entry name" value="ACP-like_sf"/>
</dbReference>
<evidence type="ECO:0000313" key="7">
    <source>
        <dbReference type="Proteomes" id="UP000067626"/>
    </source>
</evidence>
<reference evidence="6 7" key="1">
    <citation type="submission" date="2015-07" db="EMBL/GenBank/DDBJ databases">
        <title>Genome analysis of myxobacterium Chondromyces crocatus Cm c5 reveals a high potential for natural compound synthesis and the genetic basis for the loss of fruiting body formation.</title>
        <authorList>
            <person name="Zaburannyi N."/>
            <person name="Bunk B."/>
            <person name="Maier J."/>
            <person name="Overmann J."/>
            <person name="Mueller R."/>
        </authorList>
    </citation>
    <scope>NUCLEOTIDE SEQUENCE [LARGE SCALE GENOMIC DNA]</scope>
    <source>
        <strain evidence="6 7">Cm c5</strain>
    </source>
</reference>
<evidence type="ECO:0000313" key="6">
    <source>
        <dbReference type="EMBL" id="AKT41216.1"/>
    </source>
</evidence>
<dbReference type="GO" id="GO:0031177">
    <property type="term" value="F:phosphopantetheine binding"/>
    <property type="evidence" value="ECO:0007669"/>
    <property type="project" value="InterPro"/>
</dbReference>
<dbReference type="InterPro" id="IPR001242">
    <property type="entry name" value="Condensation_dom"/>
</dbReference>
<evidence type="ECO:0000256" key="2">
    <source>
        <dbReference type="ARBA" id="ARBA00006432"/>
    </source>
</evidence>
<dbReference type="NCBIfam" id="NF003417">
    <property type="entry name" value="PRK04813.1"/>
    <property type="match status" value="2"/>
</dbReference>
<dbReference type="GO" id="GO:0005737">
    <property type="term" value="C:cytoplasm"/>
    <property type="evidence" value="ECO:0007669"/>
    <property type="project" value="TreeGrafter"/>
</dbReference>
<dbReference type="Pfam" id="PF00501">
    <property type="entry name" value="AMP-binding"/>
    <property type="match status" value="2"/>
</dbReference>
<dbReference type="KEGG" id="ccro:CMC5_053770"/>
<keyword evidence="3" id="KW-0596">Phosphopantetheine</keyword>
<dbReference type="Gene3D" id="3.30.559.10">
    <property type="entry name" value="Chloramphenicol acetyltransferase-like domain"/>
    <property type="match status" value="2"/>
</dbReference>
<dbReference type="InterPro" id="IPR010071">
    <property type="entry name" value="AA_adenyl_dom"/>
</dbReference>
<dbReference type="InterPro" id="IPR023213">
    <property type="entry name" value="CAT-like_dom_sf"/>
</dbReference>
<dbReference type="InterPro" id="IPR009081">
    <property type="entry name" value="PP-bd_ACP"/>
</dbReference>
<dbReference type="InterPro" id="IPR020806">
    <property type="entry name" value="PKS_PP-bd"/>
</dbReference>
<dbReference type="InterPro" id="IPR006162">
    <property type="entry name" value="Ppantetheine_attach_site"/>
</dbReference>
<keyword evidence="4" id="KW-0597">Phosphoprotein</keyword>
<name>A0A0K1EK31_CHOCO</name>
<dbReference type="PANTHER" id="PTHR45527:SF1">
    <property type="entry name" value="FATTY ACID SYNTHASE"/>
    <property type="match status" value="1"/>
</dbReference>
<dbReference type="Pfam" id="PF00668">
    <property type="entry name" value="Condensation"/>
    <property type="match status" value="2"/>
</dbReference>
<dbReference type="GO" id="GO:0044550">
    <property type="term" value="P:secondary metabolite biosynthetic process"/>
    <property type="evidence" value="ECO:0007669"/>
    <property type="project" value="TreeGrafter"/>
</dbReference>
<dbReference type="PANTHER" id="PTHR45527">
    <property type="entry name" value="NONRIBOSOMAL PEPTIDE SYNTHETASE"/>
    <property type="match status" value="1"/>
</dbReference>
<dbReference type="RefSeq" id="WP_050433026.1">
    <property type="nucleotide sequence ID" value="NZ_CP012159.1"/>
</dbReference>
<dbReference type="Gene3D" id="3.40.50.12780">
    <property type="entry name" value="N-terminal domain of ligase-like"/>
    <property type="match status" value="1"/>
</dbReference>
<dbReference type="InterPro" id="IPR025110">
    <property type="entry name" value="AMP-bd_C"/>
</dbReference>
<dbReference type="SUPFAM" id="SSF47336">
    <property type="entry name" value="ACP-like"/>
    <property type="match status" value="2"/>
</dbReference>
<gene>
    <name evidence="6" type="ORF">CMC5_053770</name>
</gene>
<dbReference type="FunFam" id="2.30.38.10:FF:000001">
    <property type="entry name" value="Non-ribosomal peptide synthetase PvdI"/>
    <property type="match status" value="1"/>
</dbReference>
<dbReference type="Gene3D" id="3.30.300.30">
    <property type="match status" value="2"/>
</dbReference>
<dbReference type="Pfam" id="PF18563">
    <property type="entry name" value="TubC_N"/>
    <property type="match status" value="1"/>
</dbReference>
<comment type="similarity">
    <text evidence="2">Belongs to the ATP-dependent AMP-binding enzyme family.</text>
</comment>
<dbReference type="GO" id="GO:0043041">
    <property type="term" value="P:amino acid activation for nonribosomal peptide biosynthetic process"/>
    <property type="evidence" value="ECO:0007669"/>
    <property type="project" value="TreeGrafter"/>
</dbReference>
<dbReference type="InterPro" id="IPR020845">
    <property type="entry name" value="AMP-binding_CS"/>
</dbReference>
<accession>A0A0K1EK31</accession>